<dbReference type="GO" id="GO:0005694">
    <property type="term" value="C:chromosome"/>
    <property type="evidence" value="ECO:0007669"/>
    <property type="project" value="TreeGrafter"/>
</dbReference>
<proteinExistence type="predicted"/>
<evidence type="ECO:0000259" key="1">
    <source>
        <dbReference type="SMART" id="SM00470"/>
    </source>
</evidence>
<dbReference type="SUPFAM" id="SSF109709">
    <property type="entry name" value="KorB DNA-binding domain-like"/>
    <property type="match status" value="1"/>
</dbReference>
<dbReference type="Gene3D" id="3.90.1530.10">
    <property type="entry name" value="Conserved hypothetical protein from pyrococcus furiosus pfu- 392566-001, ParB domain"/>
    <property type="match status" value="1"/>
</dbReference>
<dbReference type="InterPro" id="IPR036086">
    <property type="entry name" value="ParB/Sulfiredoxin_sf"/>
</dbReference>
<sequence>MKEINESEVVMLDISAIKIVNPRVRNKRIHDEITKNIDAVGLKKPITVRILKNDCDGYKYALICGQGRLESLKKLNQDTIPAIIKNVDEKIGHVMSLVENVARRRPRSTELFDRVKDLKNMGLSDHDIGKRIGYSTQWVNNVTMLLEKGEKKLLGAFESGHIPLSIAVTIARSSNEEIQQLLLDAYTQKLLNIKQITLLRNIVARRNQGNKGSSNTNYIQHKDQRRMTLEELMGVYQKNINEHKEMQRKAELAKESLLLARQMMSELLKNSQFVDLLKREGLNAVPKQILDNSLLHKG</sequence>
<dbReference type="InterPro" id="IPR050336">
    <property type="entry name" value="Chromosome_partition/occlusion"/>
</dbReference>
<feature type="domain" description="ParB-like N-terminal" evidence="1">
    <location>
        <begin position="10"/>
        <end position="101"/>
    </location>
</feature>
<evidence type="ECO:0000313" key="3">
    <source>
        <dbReference type="Proteomes" id="UP000295433"/>
    </source>
</evidence>
<dbReference type="Pfam" id="PF07506">
    <property type="entry name" value="RepB"/>
    <property type="match status" value="1"/>
</dbReference>
<keyword evidence="3" id="KW-1185">Reference proteome</keyword>
<name>A0A4R3VNK2_9GAMM</name>
<dbReference type="RefSeq" id="WP_132452190.1">
    <property type="nucleotide sequence ID" value="NZ_JAWIZJ010000001.1"/>
</dbReference>
<dbReference type="SMART" id="SM00470">
    <property type="entry name" value="ParB"/>
    <property type="match status" value="1"/>
</dbReference>
<comment type="caution">
    <text evidence="2">The sequence shown here is derived from an EMBL/GenBank/DDBJ whole genome shotgun (WGS) entry which is preliminary data.</text>
</comment>
<dbReference type="Pfam" id="PF02195">
    <property type="entry name" value="ParB_N"/>
    <property type="match status" value="1"/>
</dbReference>
<protein>
    <submittedName>
        <fullName evidence="2">ParB family chromosome partitioning protein</fullName>
    </submittedName>
</protein>
<gene>
    <name evidence="2" type="ORF">EDC54_10185</name>
</gene>
<dbReference type="InterPro" id="IPR011111">
    <property type="entry name" value="Plasmid_RepB"/>
</dbReference>
<dbReference type="InterPro" id="IPR003115">
    <property type="entry name" value="ParB_N"/>
</dbReference>
<dbReference type="Gene3D" id="1.10.10.2830">
    <property type="match status" value="1"/>
</dbReference>
<dbReference type="PANTHER" id="PTHR33375:SF1">
    <property type="entry name" value="CHROMOSOME-PARTITIONING PROTEIN PARB-RELATED"/>
    <property type="match status" value="1"/>
</dbReference>
<dbReference type="OrthoDB" id="248048at2"/>
<dbReference type="CDD" id="cd16411">
    <property type="entry name" value="ParB_N_like"/>
    <property type="match status" value="1"/>
</dbReference>
<dbReference type="AlphaFoldDB" id="A0A4R3VNK2"/>
<reference evidence="2 3" key="1">
    <citation type="submission" date="2019-03" db="EMBL/GenBank/DDBJ databases">
        <title>Genomic Encyclopedia of Type Strains, Phase IV (KMG-IV): sequencing the most valuable type-strain genomes for metagenomic binning, comparative biology and taxonomic classification.</title>
        <authorList>
            <person name="Goeker M."/>
        </authorList>
    </citation>
    <scope>NUCLEOTIDE SEQUENCE [LARGE SCALE GENOMIC DNA]</scope>
    <source>
        <strain evidence="2 3">DSM 16730</strain>
    </source>
</reference>
<dbReference type="EMBL" id="SMBY01000001">
    <property type="protein sequence ID" value="TCV08585.1"/>
    <property type="molecule type" value="Genomic_DNA"/>
</dbReference>
<dbReference type="GO" id="GO:0007059">
    <property type="term" value="P:chromosome segregation"/>
    <property type="evidence" value="ECO:0007669"/>
    <property type="project" value="TreeGrafter"/>
</dbReference>
<evidence type="ECO:0000313" key="2">
    <source>
        <dbReference type="EMBL" id="TCV08585.1"/>
    </source>
</evidence>
<dbReference type="SUPFAM" id="SSF110849">
    <property type="entry name" value="ParB/Sulfiredoxin"/>
    <property type="match status" value="1"/>
</dbReference>
<dbReference type="PANTHER" id="PTHR33375">
    <property type="entry name" value="CHROMOSOME-PARTITIONING PROTEIN PARB-RELATED"/>
    <property type="match status" value="1"/>
</dbReference>
<dbReference type="Proteomes" id="UP000295433">
    <property type="component" value="Unassembled WGS sequence"/>
</dbReference>
<accession>A0A4R3VNK2</accession>
<organism evidence="2 3">
    <name type="scientific">Samsonia erythrinae</name>
    <dbReference type="NCBI Taxonomy" id="160434"/>
    <lineage>
        <taxon>Bacteria</taxon>
        <taxon>Pseudomonadati</taxon>
        <taxon>Pseudomonadota</taxon>
        <taxon>Gammaproteobacteria</taxon>
        <taxon>Enterobacterales</taxon>
        <taxon>Pectobacteriaceae</taxon>
        <taxon>Samsonia</taxon>
    </lineage>
</organism>